<dbReference type="InterPro" id="IPR006531">
    <property type="entry name" value="Gp5/Vgr_OB"/>
</dbReference>
<dbReference type="NCBIfam" id="TIGR03361">
    <property type="entry name" value="VI_Rhs_Vgr"/>
    <property type="match status" value="1"/>
</dbReference>
<evidence type="ECO:0000256" key="2">
    <source>
        <dbReference type="SAM" id="MobiDB-lite"/>
    </source>
</evidence>
<dbReference type="Proteomes" id="UP001548590">
    <property type="component" value="Unassembled WGS sequence"/>
</dbReference>
<dbReference type="InterPro" id="IPR017847">
    <property type="entry name" value="T6SS_RhsGE_Vgr_subset"/>
</dbReference>
<keyword evidence="7" id="KW-1185">Reference proteome</keyword>
<feature type="region of interest" description="Disordered" evidence="2">
    <location>
        <begin position="468"/>
        <end position="490"/>
    </location>
</feature>
<dbReference type="Gene3D" id="4.10.220.110">
    <property type="match status" value="1"/>
</dbReference>
<accession>A0ABV2CQ27</accession>
<dbReference type="RefSeq" id="WP_345923327.1">
    <property type="nucleotide sequence ID" value="NZ_JBDIVF010000001.1"/>
</dbReference>
<feature type="region of interest" description="Disordered" evidence="2">
    <location>
        <begin position="903"/>
        <end position="928"/>
    </location>
</feature>
<feature type="domain" description="Gp5/Type VI secretion system Vgr protein OB-fold" evidence="3">
    <location>
        <begin position="494"/>
        <end position="538"/>
    </location>
</feature>
<dbReference type="EMBL" id="JBEWLZ010000004">
    <property type="protein sequence ID" value="MET1489963.1"/>
    <property type="molecule type" value="Genomic_DNA"/>
</dbReference>
<dbReference type="InterPro" id="IPR037026">
    <property type="entry name" value="Vgr_OB-fold_dom_sf"/>
</dbReference>
<dbReference type="SUPFAM" id="SSF69279">
    <property type="entry name" value="Phage tail proteins"/>
    <property type="match status" value="2"/>
</dbReference>
<feature type="region of interest" description="Disordered" evidence="2">
    <location>
        <begin position="1000"/>
        <end position="1025"/>
    </location>
</feature>
<evidence type="ECO:0000313" key="6">
    <source>
        <dbReference type="EMBL" id="MET1489963.1"/>
    </source>
</evidence>
<dbReference type="InterPro" id="IPR018769">
    <property type="entry name" value="VgrG2_DUF2345"/>
</dbReference>
<name>A0ABV2CQ27_9RHOO</name>
<evidence type="ECO:0000259" key="3">
    <source>
        <dbReference type="Pfam" id="PF04717"/>
    </source>
</evidence>
<dbReference type="Gene3D" id="2.30.110.50">
    <property type="match status" value="1"/>
</dbReference>
<dbReference type="Gene3D" id="2.40.50.230">
    <property type="entry name" value="Gp5 N-terminal domain"/>
    <property type="match status" value="1"/>
</dbReference>
<feature type="domain" description="Putative type VI secretion system Rhs element associated Vgr" evidence="5">
    <location>
        <begin position="601"/>
        <end position="705"/>
    </location>
</feature>
<organism evidence="6 7">
    <name type="scientific">Uliginosibacterium paludis</name>
    <dbReference type="NCBI Taxonomy" id="1615952"/>
    <lineage>
        <taxon>Bacteria</taxon>
        <taxon>Pseudomonadati</taxon>
        <taxon>Pseudomonadota</taxon>
        <taxon>Betaproteobacteria</taxon>
        <taxon>Rhodocyclales</taxon>
        <taxon>Zoogloeaceae</taxon>
        <taxon>Uliginosibacterium</taxon>
    </lineage>
</organism>
<feature type="domain" description="DUF2345" evidence="4">
    <location>
        <begin position="749"/>
        <end position="906"/>
    </location>
</feature>
<dbReference type="SUPFAM" id="SSF69255">
    <property type="entry name" value="gp5 N-terminal domain-like"/>
    <property type="match status" value="1"/>
</dbReference>
<evidence type="ECO:0000259" key="4">
    <source>
        <dbReference type="Pfam" id="PF10106"/>
    </source>
</evidence>
<evidence type="ECO:0000256" key="1">
    <source>
        <dbReference type="ARBA" id="ARBA00005558"/>
    </source>
</evidence>
<comment type="caution">
    <text evidence="6">The sequence shown here is derived from an EMBL/GenBank/DDBJ whole genome shotgun (WGS) entry which is preliminary data.</text>
</comment>
<reference evidence="6 7" key="1">
    <citation type="submission" date="2024-07" db="EMBL/GenBank/DDBJ databases">
        <title>Uliginosibacterium paludis KCTC:42655.</title>
        <authorList>
            <person name="Kim M.K."/>
        </authorList>
    </citation>
    <scope>NUCLEOTIDE SEQUENCE [LARGE SCALE GENOMIC DNA]</scope>
    <source>
        <strain evidence="6 7">KCTC 42655</strain>
    </source>
</reference>
<proteinExistence type="inferred from homology"/>
<protein>
    <submittedName>
        <fullName evidence="6">Type VI secretion system Vgr family protein</fullName>
    </submittedName>
</protein>
<dbReference type="Pfam" id="PF04717">
    <property type="entry name" value="Phage_base_V"/>
    <property type="match status" value="1"/>
</dbReference>
<sequence>MNASLSSIADALRSLISGHTDASRLIRLRTADSTETLMVERLDGFEEIIPAQESSAGFRFELRVLSSNAFLSPESWLGQPVLVELLTAQSRSELRPFSGHVTAFESLAGDGGFGHYRLTIEPWLAFLAYRRDSYVFHDMSVIEIVDAVLGDWRSKGTLNPLWRWVLADASVYRKRSVCTQYRETDLAFISRLMAEEGLYAWFEHASGSSAADARHTLVIADQMDAFPDNAQAQIRFHRAAATETSDTIQHLVSVRSLASHSVTLASWDYRSLDARSSTAAGSADGHAADIPMTRFDAPGMYAWPDRETGERMARRLQEAIDARQHTLSGESTVRTLCPGTRFTLLGHFDADAPEARNEADRDRYAVIRVSHHARNNLGTTLSSRLTELHTATGTVEVAGGSEDALYRNDFVLLPAALPWRAATLDASGRLLRPRPVVSGSLSAIVVGEAGQPVHTDRDGRIRIQFHWQRGTQSHSRQSTPSGDDNAPGSTGSWSWVRVMSQWAGANWGAAFVPRAGQEVLVSFIEGDIDRPIVVGSLYNGQGAESAQGNRIARGAGVATGNAPAWFAGTDTQSSTSAGEGHAHPAVLAGIKTQAMSASQTGSGGFNQLVFDLTPGEPRAQLASTQYASSLNLGTLRHQFDNQRKAFRGHGAELATDESGALRAGSGLLLSSDARSNASGMQMDARLATSQLESAKALVQALAESAAKQKARLEGDPAADKLPVTEQLGHSNEVLSATETQKATEKAEAAANVPAWSEPMIAIESPAGINALTPKDAILNAGNTLSLTAADIHLAAQGKSAWAVKDGIVLYTYGKQSDTKRPVGDTGLKLHAAQGKVSIQAQSDKADFNADKKITLTSTTKDVLLQGKNDLQLTAAGAAIQISGGNITLVAPGKVSLLASQRNLTSGKSDMRPASLPTPGELSLTHPQSGPHSVRFAALGADALLADSAWANQPYLVVDGDGKTLAKGVIPESGRLPRVTTEKPEDVVLVLGSVDETLWEPIQGRSQSASSSATDEEDALNHDEAALERETAKVIASRYYQETLAATSHHGNEFLSPEQIRAALDLPAE</sequence>
<evidence type="ECO:0000313" key="7">
    <source>
        <dbReference type="Proteomes" id="UP001548590"/>
    </source>
</evidence>
<dbReference type="InterPro" id="IPR006533">
    <property type="entry name" value="T6SS_Vgr_RhsGE"/>
</dbReference>
<dbReference type="Pfam" id="PF13296">
    <property type="entry name" value="T6SS_Vgr"/>
    <property type="match status" value="1"/>
</dbReference>
<dbReference type="NCBIfam" id="TIGR01646">
    <property type="entry name" value="vgr_GE"/>
    <property type="match status" value="1"/>
</dbReference>
<dbReference type="Gene3D" id="3.55.50.10">
    <property type="entry name" value="Baseplate protein-like domains"/>
    <property type="match status" value="1"/>
</dbReference>
<gene>
    <name evidence="6" type="ORF">ABVT11_08995</name>
</gene>
<evidence type="ECO:0000259" key="5">
    <source>
        <dbReference type="Pfam" id="PF13296"/>
    </source>
</evidence>
<dbReference type="Pfam" id="PF10106">
    <property type="entry name" value="DUF2345"/>
    <property type="match status" value="1"/>
</dbReference>
<dbReference type="InterPro" id="IPR028244">
    <property type="entry name" value="T6SS_Rhs_Vgr_dom"/>
</dbReference>
<feature type="compositionally biased region" description="Polar residues" evidence="2">
    <location>
        <begin position="469"/>
        <end position="490"/>
    </location>
</feature>
<dbReference type="Pfam" id="PF05954">
    <property type="entry name" value="Phage_GPD"/>
    <property type="match status" value="1"/>
</dbReference>
<comment type="similarity">
    <text evidence="1">Belongs to the VgrG protein family.</text>
</comment>